<keyword evidence="2" id="KW-0862">Zinc</keyword>
<protein>
    <submittedName>
        <fullName evidence="3">Fructose-bisphosphate aldolase, class II family</fullName>
    </submittedName>
</protein>
<reference evidence="3 4" key="1">
    <citation type="journal article" date="2011" name="J. Bacteriol.">
        <title>Genome sequence of the nonpathogenic Listeria monocytogenes serovar 4a strain M7.</title>
        <authorList>
            <person name="Chen J."/>
            <person name="Xia Y."/>
            <person name="Cheng C."/>
            <person name="Fang C."/>
            <person name="Shan Y."/>
            <person name="Jin G."/>
            <person name="Fang W."/>
        </authorList>
    </citation>
    <scope>NUCLEOTIDE SEQUENCE [LARGE SCALE GENOMIC DNA]</scope>
    <source>
        <strain evidence="3 4">M7</strain>
    </source>
</reference>
<name>A0A0E0UY37_LISMM</name>
<keyword evidence="2" id="KW-0479">Metal-binding</keyword>
<dbReference type="RefSeq" id="WP_012580930.1">
    <property type="nucleotide sequence ID" value="NC_017537.1"/>
</dbReference>
<dbReference type="GO" id="GO:0008270">
    <property type="term" value="F:zinc ion binding"/>
    <property type="evidence" value="ECO:0007669"/>
    <property type="project" value="InterPro"/>
</dbReference>
<feature type="binding site" evidence="2">
    <location>
        <position position="83"/>
    </location>
    <ligand>
        <name>Zn(2+)</name>
        <dbReference type="ChEBI" id="CHEBI:29105"/>
        <label>1</label>
        <note>catalytic</note>
    </ligand>
</feature>
<dbReference type="PIRSF" id="PIRSF001359">
    <property type="entry name" value="F_bP_aldolase_II"/>
    <property type="match status" value="1"/>
</dbReference>
<dbReference type="Proteomes" id="UP000000486">
    <property type="component" value="Chromosome"/>
</dbReference>
<feature type="binding site" evidence="2">
    <location>
        <position position="104"/>
    </location>
    <ligand>
        <name>Zn(2+)</name>
        <dbReference type="ChEBI" id="CHEBI:29105"/>
        <label>2</label>
    </ligand>
</feature>
<dbReference type="EMBL" id="CP002816">
    <property type="protein sequence ID" value="AEH93241.1"/>
    <property type="molecule type" value="Genomic_DNA"/>
</dbReference>
<dbReference type="PANTHER" id="PTHR30304">
    <property type="entry name" value="D-TAGATOSE-1,6-BISPHOSPHATE ALDOLASE"/>
    <property type="match status" value="1"/>
</dbReference>
<comment type="cofactor">
    <cofactor evidence="2">
        <name>Zn(2+)</name>
        <dbReference type="ChEBI" id="CHEBI:29105"/>
    </cofactor>
    <text evidence="2">Binds 2 Zn(2+) ions per subunit. One is catalytic and the other provides a structural contribution.</text>
</comment>
<dbReference type="GO" id="GO:0016832">
    <property type="term" value="F:aldehyde-lyase activity"/>
    <property type="evidence" value="ECO:0007669"/>
    <property type="project" value="InterPro"/>
</dbReference>
<dbReference type="GO" id="GO:0005975">
    <property type="term" value="P:carbohydrate metabolic process"/>
    <property type="evidence" value="ECO:0007669"/>
    <property type="project" value="InterPro"/>
</dbReference>
<proteinExistence type="predicted"/>
<dbReference type="KEGG" id="lmq:LMM7_2236"/>
<dbReference type="Gene3D" id="3.20.20.70">
    <property type="entry name" value="Aldolase class I"/>
    <property type="match status" value="1"/>
</dbReference>
<dbReference type="PATRIC" id="fig|1030009.3.peg.2222"/>
<dbReference type="PANTHER" id="PTHR30304:SF0">
    <property type="entry name" value="D-TAGATOSE-1,6-BISPHOSPHATE ALDOLASE SUBUNIT GATY-RELATED"/>
    <property type="match status" value="1"/>
</dbReference>
<dbReference type="InterPro" id="IPR050246">
    <property type="entry name" value="Class_II_FBP_aldolase"/>
</dbReference>
<evidence type="ECO:0000313" key="3">
    <source>
        <dbReference type="EMBL" id="AEH93241.1"/>
    </source>
</evidence>
<dbReference type="SUPFAM" id="SSF51569">
    <property type="entry name" value="Aldolase"/>
    <property type="match status" value="1"/>
</dbReference>
<evidence type="ECO:0000313" key="4">
    <source>
        <dbReference type="Proteomes" id="UP000000486"/>
    </source>
</evidence>
<dbReference type="InterPro" id="IPR000771">
    <property type="entry name" value="FBA_II"/>
</dbReference>
<dbReference type="Pfam" id="PF01116">
    <property type="entry name" value="F_bP_aldolase"/>
    <property type="match status" value="1"/>
</dbReference>
<dbReference type="AlphaFoldDB" id="A0A0E0UY37"/>
<dbReference type="InterPro" id="IPR013785">
    <property type="entry name" value="Aldolase_TIM"/>
</dbReference>
<organism evidence="3 4">
    <name type="scientific">Listeria monocytogenes serotype 4a (strain M7)</name>
    <dbReference type="NCBI Taxonomy" id="1030009"/>
    <lineage>
        <taxon>Bacteria</taxon>
        <taxon>Bacillati</taxon>
        <taxon>Bacillota</taxon>
        <taxon>Bacilli</taxon>
        <taxon>Bacillales</taxon>
        <taxon>Listeriaceae</taxon>
        <taxon>Listeria</taxon>
    </lineage>
</organism>
<feature type="active site" description="Proton donor" evidence="1">
    <location>
        <position position="82"/>
    </location>
</feature>
<feature type="binding site" evidence="2">
    <location>
        <position position="208"/>
    </location>
    <ligand>
        <name>Zn(2+)</name>
        <dbReference type="ChEBI" id="CHEBI:29105"/>
        <label>1</label>
        <note>catalytic</note>
    </ligand>
</feature>
<feature type="binding site" evidence="2">
    <location>
        <position position="178"/>
    </location>
    <ligand>
        <name>Zn(2+)</name>
        <dbReference type="ChEBI" id="CHEBI:29105"/>
        <label>1</label>
        <note>catalytic</note>
    </ligand>
</feature>
<dbReference type="HOGENOM" id="CLU_040088_1_0_9"/>
<feature type="binding site" evidence="2">
    <location>
        <position position="134"/>
    </location>
    <ligand>
        <name>Zn(2+)</name>
        <dbReference type="ChEBI" id="CHEBI:29105"/>
        <label>2</label>
    </ligand>
</feature>
<dbReference type="CDD" id="cd00947">
    <property type="entry name" value="TBP_aldolase_IIB"/>
    <property type="match status" value="1"/>
</dbReference>
<dbReference type="NCBIfam" id="TIGR00167">
    <property type="entry name" value="cbbA"/>
    <property type="match status" value="1"/>
</dbReference>
<sequence length="284" mass="30889">MYVSMKGMLERANKKYYAVMAINCFNLETARAAIDAAQELRAPIIIDLLQDHLTSHLGSRFLTKPIIKMAEEASVEVAINLDHGHDVAIVKQCLADGFSSVMMDASSHPYEENVAITKKMVEFAEVYCASVEAEVGSIGAVTGDNYTNQEMYTNPKVAIDFAKRTGIDALAISYGSSHGDYPEGFTPAFQFDIVREIKAATNMPLVLHGGSGCGAENIRESVRLGINKINVGSDFMKAQANQLKANLEANPTKNYVDLIHETIKAGKETVKNYIQLSGSTGKSL</sequence>
<evidence type="ECO:0000256" key="2">
    <source>
        <dbReference type="PIRSR" id="PIRSR001359-3"/>
    </source>
</evidence>
<accession>A0A0E0UY37</accession>
<evidence type="ECO:0000256" key="1">
    <source>
        <dbReference type="PIRSR" id="PIRSR001359-1"/>
    </source>
</evidence>
<gene>
    <name evidence="3" type="ordered locus">LMM7_2236</name>
</gene>